<dbReference type="SUPFAM" id="SSF53613">
    <property type="entry name" value="Ribokinase-like"/>
    <property type="match status" value="1"/>
</dbReference>
<evidence type="ECO:0000256" key="1">
    <source>
        <dbReference type="ARBA" id="ARBA00010688"/>
    </source>
</evidence>
<dbReference type="CDD" id="cd01166">
    <property type="entry name" value="KdgK"/>
    <property type="match status" value="1"/>
</dbReference>
<evidence type="ECO:0000313" key="5">
    <source>
        <dbReference type="EMBL" id="OUE07645.1"/>
    </source>
</evidence>
<evidence type="ECO:0000256" key="3">
    <source>
        <dbReference type="ARBA" id="ARBA00022777"/>
    </source>
</evidence>
<evidence type="ECO:0000256" key="2">
    <source>
        <dbReference type="ARBA" id="ARBA00022679"/>
    </source>
</evidence>
<protein>
    <submittedName>
        <fullName evidence="5">2-dehydro-3-deoxygluconokinase</fullName>
    </submittedName>
</protein>
<accession>A0A251XQ46</accession>
<dbReference type="InterPro" id="IPR011611">
    <property type="entry name" value="PfkB_dom"/>
</dbReference>
<dbReference type="Gene3D" id="3.40.1190.20">
    <property type="match status" value="1"/>
</dbReference>
<dbReference type="GO" id="GO:0016301">
    <property type="term" value="F:kinase activity"/>
    <property type="evidence" value="ECO:0007669"/>
    <property type="project" value="UniProtKB-KW"/>
</dbReference>
<feature type="domain" description="Carbohydrate kinase PfkB" evidence="4">
    <location>
        <begin position="9"/>
        <end position="291"/>
    </location>
</feature>
<dbReference type="PANTHER" id="PTHR43320">
    <property type="entry name" value="SUGAR KINASE"/>
    <property type="match status" value="1"/>
</dbReference>
<dbReference type="Proteomes" id="UP000195106">
    <property type="component" value="Unassembled WGS sequence"/>
</dbReference>
<organism evidence="5 6">
    <name type="scientific">Clavibacter michiganensis</name>
    <dbReference type="NCBI Taxonomy" id="28447"/>
    <lineage>
        <taxon>Bacteria</taxon>
        <taxon>Bacillati</taxon>
        <taxon>Actinomycetota</taxon>
        <taxon>Actinomycetes</taxon>
        <taxon>Micrococcales</taxon>
        <taxon>Microbacteriaceae</taxon>
        <taxon>Clavibacter</taxon>
    </lineage>
</organism>
<name>A0A251XQ46_9MICO</name>
<dbReference type="InterPro" id="IPR052700">
    <property type="entry name" value="Carb_kinase_PfkB-like"/>
</dbReference>
<comment type="similarity">
    <text evidence="1">Belongs to the carbohydrate kinase PfkB family.</text>
</comment>
<keyword evidence="3 5" id="KW-0418">Kinase</keyword>
<dbReference type="EMBL" id="MDHJ01000001">
    <property type="protein sequence ID" value="OUE07645.1"/>
    <property type="molecule type" value="Genomic_DNA"/>
</dbReference>
<reference evidence="5 6" key="1">
    <citation type="submission" date="2016-08" db="EMBL/GenBank/DDBJ databases">
        <title>Genome sequence of Clavibacter michiganensis spp. strain CASJ009.</title>
        <authorList>
            <person name="Thapa S.P."/>
            <person name="Coaker G."/>
        </authorList>
    </citation>
    <scope>NUCLEOTIDE SEQUENCE [LARGE SCALE GENOMIC DNA]</scope>
    <source>
        <strain evidence="5">CASJ009</strain>
    </source>
</reference>
<gene>
    <name evidence="5" type="primary">kdgK</name>
    <name evidence="5" type="ORF">CMsap09_01755</name>
</gene>
<dbReference type="Pfam" id="PF00294">
    <property type="entry name" value="PfkB"/>
    <property type="match status" value="1"/>
</dbReference>
<evidence type="ECO:0000259" key="4">
    <source>
        <dbReference type="Pfam" id="PF00294"/>
    </source>
</evidence>
<evidence type="ECO:0000313" key="6">
    <source>
        <dbReference type="Proteomes" id="UP000195106"/>
    </source>
</evidence>
<dbReference type="InterPro" id="IPR029056">
    <property type="entry name" value="Ribokinase-like"/>
</dbReference>
<keyword evidence="2" id="KW-0808">Transferase</keyword>
<dbReference type="AlphaFoldDB" id="A0A251XQ46"/>
<sequence length="298" mass="30871">MTAAGALLAMGETMAVLYPAAGTVTDAAAFHVDAGGAESNVLAHAAALGVPARWHSRLGDDALGARVLRQLAARGIDVSSVVVDPRHPTGLYVKDPGRGVVYHRRGSAASRLDEADADAAPFDGVAHLHLTGITAALSPEAARFLRRSVARARERGIPVSLDVNHRPALWSAGEAAPVLADVARLADVVLVGRDEAEGLWGTRTAEDVRAAFPDVAELVVKDAEIGCTAFAGTRTAFEASHEVVVRDAVGAGDAFAGGYLVARMQGADLAVRLRRGHDRAALTLAHAGDSVDERTPAP</sequence>
<dbReference type="PANTHER" id="PTHR43320:SF2">
    <property type="entry name" value="2-DEHYDRO-3-DEOXYGLUCONOKINASE_2-DEHYDRO-3-DEOXYGALACTONOKINASE"/>
    <property type="match status" value="1"/>
</dbReference>
<proteinExistence type="inferred from homology"/>
<comment type="caution">
    <text evidence="5">The sequence shown here is derived from an EMBL/GenBank/DDBJ whole genome shotgun (WGS) entry which is preliminary data.</text>
</comment>